<dbReference type="Pfam" id="PF20381">
    <property type="entry name" value="Rv1476"/>
    <property type="match status" value="1"/>
</dbReference>
<reference evidence="3" key="1">
    <citation type="submission" date="2016-06" db="EMBL/GenBank/DDBJ databases">
        <authorList>
            <person name="Sutton G."/>
            <person name="Brinkac L."/>
            <person name="Sanka R."/>
            <person name="Adams M."/>
            <person name="Lau E."/>
            <person name="Garcia-Basteiro A."/>
            <person name="Lopez-Varela E."/>
            <person name="Palencia S."/>
        </authorList>
    </citation>
    <scope>NUCLEOTIDE SEQUENCE [LARGE SCALE GENOMIC DNA]</scope>
    <source>
        <strain evidence="3">1274684.2</strain>
    </source>
</reference>
<dbReference type="InterPro" id="IPR046498">
    <property type="entry name" value="Rv1476-like"/>
</dbReference>
<dbReference type="EMBL" id="LZMF01000005">
    <property type="protein sequence ID" value="OBK91270.1"/>
    <property type="molecule type" value="Genomic_DNA"/>
</dbReference>
<comment type="caution">
    <text evidence="2">The sequence shown here is derived from an EMBL/GenBank/DDBJ whole genome shotgun (WGS) entry which is preliminary data.</text>
</comment>
<evidence type="ECO:0000313" key="3">
    <source>
        <dbReference type="Proteomes" id="UP000093759"/>
    </source>
</evidence>
<evidence type="ECO:0008006" key="4">
    <source>
        <dbReference type="Google" id="ProtNLM"/>
    </source>
</evidence>
<protein>
    <recommendedName>
        <fullName evidence="4">Transmembrane protein</fullName>
    </recommendedName>
</protein>
<evidence type="ECO:0000256" key="1">
    <source>
        <dbReference type="SAM" id="Phobius"/>
    </source>
</evidence>
<gene>
    <name evidence="2" type="ORF">A5648_14360</name>
</gene>
<dbReference type="AlphaFoldDB" id="A0A1A3U8L8"/>
<feature type="transmembrane region" description="Helical" evidence="1">
    <location>
        <begin position="145"/>
        <end position="168"/>
    </location>
</feature>
<keyword evidence="1" id="KW-1133">Transmembrane helix</keyword>
<sequence length="183" mass="19154">MTTPHPPAYIPGELCITVGLDPATPPDECMALVKVAVAVDGVSAPAADVPALRNVVADAARDGIDLKIVEVARNPGMDTALRDVATVVGYDYPDATVLVLSTTYVGSYSGQFHRAKLEAAEDHAKTGDAVTSAQNFVNELNKPDLPWTGLTVVLLIGVAAAAVGTRLLQRRSKRALARVDAPE</sequence>
<keyword evidence="1" id="KW-0812">Transmembrane</keyword>
<proteinExistence type="predicted"/>
<dbReference type="Proteomes" id="UP000093759">
    <property type="component" value="Unassembled WGS sequence"/>
</dbReference>
<organism evidence="2 3">
    <name type="scientific">Mycolicibacter sinensis (strain JDM601)</name>
    <name type="common">Mycobacterium sinense</name>
    <dbReference type="NCBI Taxonomy" id="875328"/>
    <lineage>
        <taxon>Bacteria</taxon>
        <taxon>Bacillati</taxon>
        <taxon>Actinomycetota</taxon>
        <taxon>Actinomycetes</taxon>
        <taxon>Mycobacteriales</taxon>
        <taxon>Mycobacteriaceae</taxon>
        <taxon>Mycolicibacter</taxon>
    </lineage>
</organism>
<keyword evidence="1" id="KW-0472">Membrane</keyword>
<dbReference type="RefSeq" id="WP_065022707.1">
    <property type="nucleotide sequence ID" value="NZ_LZMF01000005.1"/>
</dbReference>
<name>A0A1A3U8L8_MYCSD</name>
<evidence type="ECO:0000313" key="2">
    <source>
        <dbReference type="EMBL" id="OBK91270.1"/>
    </source>
</evidence>
<accession>A0A1A3U8L8</accession>